<keyword evidence="2" id="KW-1185">Reference proteome</keyword>
<dbReference type="EMBL" id="CP062222">
    <property type="protein sequence ID" value="QTC92506.1"/>
    <property type="molecule type" value="Genomic_DNA"/>
</dbReference>
<protein>
    <recommendedName>
        <fullName evidence="3">Lipoprotein</fullName>
    </recommendedName>
</protein>
<dbReference type="PROSITE" id="PS51257">
    <property type="entry name" value="PROKAR_LIPOPROTEIN"/>
    <property type="match status" value="1"/>
</dbReference>
<accession>A0A975C284</accession>
<name>A0A975C284_9CAUL</name>
<proteinExistence type="predicted"/>
<dbReference type="Proteomes" id="UP000663918">
    <property type="component" value="Chromosome"/>
</dbReference>
<evidence type="ECO:0008006" key="3">
    <source>
        <dbReference type="Google" id="ProtNLM"/>
    </source>
</evidence>
<evidence type="ECO:0000313" key="2">
    <source>
        <dbReference type="Proteomes" id="UP000663918"/>
    </source>
</evidence>
<sequence>MNKTLLTAAVLVGAVSLSGCDRLGAAWTAFNAPKAQAPAATPGEPAAPAPAGSTAALTASGHGLPVKALPDANLQSYASVVEVHDLAQATSMDGKIFGVAGGDPAMNGEQTYIAFYRNPAEGWWVYQIGDFLSFKVLNQSAGRVDLEVEESTMDEATGTIGKRTRRMIVGFTVAPHEEQPVMLEITPAT</sequence>
<dbReference type="RefSeq" id="WP_207931787.1">
    <property type="nucleotide sequence ID" value="NZ_CP062222.1"/>
</dbReference>
<evidence type="ECO:0000313" key="1">
    <source>
        <dbReference type="EMBL" id="QTC92506.1"/>
    </source>
</evidence>
<dbReference type="AlphaFoldDB" id="A0A975C284"/>
<gene>
    <name evidence="1" type="ORF">IFJ75_06450</name>
</gene>
<dbReference type="KEGG" id="bgoe:IFJ75_06450"/>
<organism evidence="1 2">
    <name type="scientific">Brevundimonas goettingensis</name>
    <dbReference type="NCBI Taxonomy" id="2774190"/>
    <lineage>
        <taxon>Bacteria</taxon>
        <taxon>Pseudomonadati</taxon>
        <taxon>Pseudomonadota</taxon>
        <taxon>Alphaproteobacteria</taxon>
        <taxon>Caulobacterales</taxon>
        <taxon>Caulobacteraceae</taxon>
        <taxon>Brevundimonas</taxon>
    </lineage>
</organism>
<reference evidence="1" key="1">
    <citation type="submission" date="2020-09" db="EMBL/GenBank/DDBJ databases">
        <title>Brevundimonas sp. LVF2 isolated from a puddle in Goettingen, Germany.</title>
        <authorList>
            <person name="Friedrich I."/>
            <person name="Klassen A."/>
            <person name="Hannes N."/>
            <person name="Schneider D."/>
            <person name="Hertel R."/>
            <person name="Daniel R."/>
        </authorList>
    </citation>
    <scope>NUCLEOTIDE SEQUENCE</scope>
    <source>
        <strain evidence="1">LVF2</strain>
    </source>
</reference>